<dbReference type="OrthoDB" id="10568520at2759"/>
<gene>
    <name evidence="1" type="ORF">L596_007794</name>
</gene>
<dbReference type="EMBL" id="AZBU02000002">
    <property type="protein sequence ID" value="TKR93314.1"/>
    <property type="molecule type" value="Genomic_DNA"/>
</dbReference>
<evidence type="ECO:0000313" key="1">
    <source>
        <dbReference type="EMBL" id="TKR93314.1"/>
    </source>
</evidence>
<evidence type="ECO:0000313" key="2">
    <source>
        <dbReference type="Proteomes" id="UP000298663"/>
    </source>
</evidence>
<dbReference type="Proteomes" id="UP000298663">
    <property type="component" value="Unassembled WGS sequence"/>
</dbReference>
<comment type="caution">
    <text evidence="1">The sequence shown here is derived from an EMBL/GenBank/DDBJ whole genome shotgun (WGS) entry which is preliminary data.</text>
</comment>
<reference evidence="1 2" key="1">
    <citation type="journal article" date="2015" name="Genome Biol.">
        <title>Comparative genomics of Steinernema reveals deeply conserved gene regulatory networks.</title>
        <authorList>
            <person name="Dillman A.R."/>
            <person name="Macchietto M."/>
            <person name="Porter C.F."/>
            <person name="Rogers A."/>
            <person name="Williams B."/>
            <person name="Antoshechkin I."/>
            <person name="Lee M.M."/>
            <person name="Goodwin Z."/>
            <person name="Lu X."/>
            <person name="Lewis E.E."/>
            <person name="Goodrich-Blair H."/>
            <person name="Stock S.P."/>
            <person name="Adams B.J."/>
            <person name="Sternberg P.W."/>
            <person name="Mortazavi A."/>
        </authorList>
    </citation>
    <scope>NUCLEOTIDE SEQUENCE [LARGE SCALE GENOMIC DNA]</scope>
    <source>
        <strain evidence="1 2">ALL</strain>
    </source>
</reference>
<reference evidence="1 2" key="2">
    <citation type="journal article" date="2019" name="G3 (Bethesda)">
        <title>Hybrid Assembly of the Genome of the Entomopathogenic Nematode Steinernema carpocapsae Identifies the X-Chromosome.</title>
        <authorList>
            <person name="Serra L."/>
            <person name="Macchietto M."/>
            <person name="Macias-Munoz A."/>
            <person name="McGill C.J."/>
            <person name="Rodriguez I.M."/>
            <person name="Rodriguez B."/>
            <person name="Murad R."/>
            <person name="Mortazavi A."/>
        </authorList>
    </citation>
    <scope>NUCLEOTIDE SEQUENCE [LARGE SCALE GENOMIC DNA]</scope>
    <source>
        <strain evidence="1 2">ALL</strain>
    </source>
</reference>
<protein>
    <submittedName>
        <fullName evidence="1">Uncharacterized protein</fullName>
    </submittedName>
</protein>
<accession>A0A4U5PBH1</accession>
<proteinExistence type="predicted"/>
<name>A0A4U5PBH1_STECR</name>
<organism evidence="1 2">
    <name type="scientific">Steinernema carpocapsae</name>
    <name type="common">Entomopathogenic nematode</name>
    <dbReference type="NCBI Taxonomy" id="34508"/>
    <lineage>
        <taxon>Eukaryota</taxon>
        <taxon>Metazoa</taxon>
        <taxon>Ecdysozoa</taxon>
        <taxon>Nematoda</taxon>
        <taxon>Chromadorea</taxon>
        <taxon>Rhabditida</taxon>
        <taxon>Tylenchina</taxon>
        <taxon>Panagrolaimomorpha</taxon>
        <taxon>Strongyloidoidea</taxon>
        <taxon>Steinernematidae</taxon>
        <taxon>Steinernema</taxon>
    </lineage>
</organism>
<sequence length="320" mass="36733">MLTHLPYSVAEHVCQFLSFEDLENLRTPHYGHLLPQLAREAQIRRHFANFFHVEFSSGTGIRMIAFRRYKKRKIYYESIDLENFSDLSIAAENSLVLNFPVAASTFSSSSSPQLIFNLVARISQISNLRLSLNVTESFQTNPLFHQLLTVLHLNLRSPSQLALASSKPTEPVVSCLDSLLQLGSLSHTILSLGSLNLERLLLEHVFESDWTFLRVDSELPYSFFEAVRAFWNSPKSRHLLGKKRAIRCSNVFCKTIKRNLDFDLRHPSNPSFVMRVARNYLDSGFSTSLHVMDISMEFCFVDEFVDLDVICKDIYCIINE</sequence>
<keyword evidence="2" id="KW-1185">Reference proteome</keyword>
<dbReference type="AlphaFoldDB" id="A0A4U5PBH1"/>